<comment type="caution">
    <text evidence="2">The sequence shown here is derived from an EMBL/GenBank/DDBJ whole genome shotgun (WGS) entry which is preliminary data.</text>
</comment>
<proteinExistence type="predicted"/>
<dbReference type="RefSeq" id="WP_345731570.1">
    <property type="nucleotide sequence ID" value="NZ_BAAAYN010000043.1"/>
</dbReference>
<dbReference type="PANTHER" id="PTHR36454">
    <property type="entry name" value="LMO2823 PROTEIN"/>
    <property type="match status" value="1"/>
</dbReference>
<protein>
    <submittedName>
        <fullName evidence="2">DUF1015 family protein</fullName>
    </submittedName>
</protein>
<dbReference type="InterPro" id="IPR008323">
    <property type="entry name" value="UCP033563"/>
</dbReference>
<name>A0ABP6T5A1_9ACTN</name>
<dbReference type="PANTHER" id="PTHR36454:SF1">
    <property type="entry name" value="DUF1015 DOMAIN-CONTAINING PROTEIN"/>
    <property type="match status" value="1"/>
</dbReference>
<gene>
    <name evidence="2" type="ORF">GCM10020369_59650</name>
</gene>
<reference evidence="3" key="1">
    <citation type="journal article" date="2019" name="Int. J. Syst. Evol. Microbiol.">
        <title>The Global Catalogue of Microorganisms (GCM) 10K type strain sequencing project: providing services to taxonomists for standard genome sequencing and annotation.</title>
        <authorList>
            <consortium name="The Broad Institute Genomics Platform"/>
            <consortium name="The Broad Institute Genome Sequencing Center for Infectious Disease"/>
            <person name="Wu L."/>
            <person name="Ma J."/>
        </authorList>
    </citation>
    <scope>NUCLEOTIDE SEQUENCE [LARGE SCALE GENOMIC DNA]</scope>
    <source>
        <strain evidence="3">JCM 9458</strain>
    </source>
</reference>
<evidence type="ECO:0000313" key="3">
    <source>
        <dbReference type="Proteomes" id="UP001501676"/>
    </source>
</evidence>
<evidence type="ECO:0000256" key="1">
    <source>
        <dbReference type="SAM" id="MobiDB-lite"/>
    </source>
</evidence>
<sequence length="430" mass="44535">MSALHPIPVGWASTGKTGAQNYDEFADDAEITALVAANPDSMLGVEMPHRTPEAAAAGLDFAAALPAASARLDGLVERGQLTPFADAIAVYRIGDRFLGVFCLVDTAEIAAGPGAPGRVIRNEEVFAAKVAERTALIRTLGVLTSPVLLVQADGDALRDALADVVGRLGEPTATDVDQHGLTHEVWLVGPGADRDALLAAADAGELVVADGNHRSLAAQEAGLSRFLAVVAPASSATIQPYQRLLRQLPIPLPDALDRLRASGAGVRAVDGRPSTPARGTVVLYADGRTYEVTLPPAVGGVVDRLDHTIVEQLLVRQVLGLTPDHPSISYIGGDYPAGWLAAEVDAGRAALAVLLAPVTVEDFVDVNLARATMPRKSTWFTPKARTGLVLADVHADLGAAGPAAPPGPDREASPSGGERTADAQPEALSR</sequence>
<feature type="region of interest" description="Disordered" evidence="1">
    <location>
        <begin position="398"/>
        <end position="430"/>
    </location>
</feature>
<dbReference type="EMBL" id="BAAAYN010000043">
    <property type="protein sequence ID" value="GAA3393579.1"/>
    <property type="molecule type" value="Genomic_DNA"/>
</dbReference>
<dbReference type="Proteomes" id="UP001501676">
    <property type="component" value="Unassembled WGS sequence"/>
</dbReference>
<keyword evidence="3" id="KW-1185">Reference proteome</keyword>
<organism evidence="2 3">
    <name type="scientific">Cryptosporangium minutisporangium</name>
    <dbReference type="NCBI Taxonomy" id="113569"/>
    <lineage>
        <taxon>Bacteria</taxon>
        <taxon>Bacillati</taxon>
        <taxon>Actinomycetota</taxon>
        <taxon>Actinomycetes</taxon>
        <taxon>Cryptosporangiales</taxon>
        <taxon>Cryptosporangiaceae</taxon>
        <taxon>Cryptosporangium</taxon>
    </lineage>
</organism>
<dbReference type="Pfam" id="PF06245">
    <property type="entry name" value="DUF1015"/>
    <property type="match status" value="1"/>
</dbReference>
<evidence type="ECO:0000313" key="2">
    <source>
        <dbReference type="EMBL" id="GAA3393579.1"/>
    </source>
</evidence>
<accession>A0ABP6T5A1</accession>